<reference evidence="5" key="1">
    <citation type="submission" date="2016-10" db="EMBL/GenBank/DDBJ databases">
        <authorList>
            <person name="Varghese N."/>
            <person name="Submissions S."/>
        </authorList>
    </citation>
    <scope>NUCLEOTIDE SEQUENCE [LARGE SCALE GENOMIC DNA]</scope>
    <source>
        <strain evidence="5">DSM 17875</strain>
    </source>
</reference>
<feature type="binding site" evidence="2">
    <location>
        <position position="123"/>
    </location>
    <ligand>
        <name>biotin</name>
        <dbReference type="ChEBI" id="CHEBI:57586"/>
    </ligand>
</feature>
<dbReference type="InterPro" id="IPR030855">
    <property type="entry name" value="Bifunct_BirA"/>
</dbReference>
<dbReference type="Gene3D" id="3.30.930.10">
    <property type="entry name" value="Bira Bifunctional Protein, Domain 2"/>
    <property type="match status" value="1"/>
</dbReference>
<keyword evidence="2" id="KW-0804">Transcription</keyword>
<protein>
    <recommendedName>
        <fullName evidence="2">Bifunctional ligase/repressor BirA</fullName>
    </recommendedName>
    <alternativeName>
        <fullName evidence="2">Biotin operon repressor</fullName>
    </alternativeName>
    <alternativeName>
        <fullName evidence="2">Biotin--[acetyl-CoA-carboxylase] ligase</fullName>
        <ecNumber evidence="2">6.3.4.15</ecNumber>
    </alternativeName>
    <alternativeName>
        <fullName evidence="2">Biotin--protein ligase</fullName>
    </alternativeName>
    <alternativeName>
        <fullName evidence="2">Biotin-[acetyl-CoA carboxylase] synthetase</fullName>
    </alternativeName>
</protein>
<keyword evidence="2" id="KW-0805">Transcription regulation</keyword>
<dbReference type="Gene3D" id="2.30.30.100">
    <property type="match status" value="1"/>
</dbReference>
<evidence type="ECO:0000259" key="3">
    <source>
        <dbReference type="PROSITE" id="PS51733"/>
    </source>
</evidence>
<keyword evidence="5" id="KW-1185">Reference proteome</keyword>
<dbReference type="SUPFAM" id="SSF50037">
    <property type="entry name" value="C-terminal domain of transcriptional repressors"/>
    <property type="match status" value="1"/>
</dbReference>
<dbReference type="NCBIfam" id="TIGR00121">
    <property type="entry name" value="birA_ligase"/>
    <property type="match status" value="1"/>
</dbReference>
<dbReference type="Proteomes" id="UP000243232">
    <property type="component" value="Chromosome I"/>
</dbReference>
<evidence type="ECO:0000313" key="5">
    <source>
        <dbReference type="Proteomes" id="UP000243232"/>
    </source>
</evidence>
<dbReference type="RefSeq" id="WP_090192640.1">
    <property type="nucleotide sequence ID" value="NZ_LT629785.1"/>
</dbReference>
<dbReference type="InterPro" id="IPR008988">
    <property type="entry name" value="Transcriptional_repressor_C"/>
</dbReference>
<evidence type="ECO:0000256" key="1">
    <source>
        <dbReference type="ARBA" id="ARBA00022598"/>
    </source>
</evidence>
<keyword evidence="2" id="KW-0678">Repressor</keyword>
<dbReference type="NCBIfam" id="NF008848">
    <property type="entry name" value="PRK11886.1-3"/>
    <property type="match status" value="1"/>
</dbReference>
<dbReference type="GO" id="GO:0003677">
    <property type="term" value="F:DNA binding"/>
    <property type="evidence" value="ECO:0007669"/>
    <property type="project" value="UniProtKB-UniRule"/>
</dbReference>
<feature type="binding site" evidence="2">
    <location>
        <begin position="99"/>
        <end position="101"/>
    </location>
    <ligand>
        <name>biotin</name>
        <dbReference type="ChEBI" id="CHEBI:57586"/>
    </ligand>
</feature>
<dbReference type="PANTHER" id="PTHR12835">
    <property type="entry name" value="BIOTIN PROTEIN LIGASE"/>
    <property type="match status" value="1"/>
</dbReference>
<keyword evidence="1 2" id="KW-0436">Ligase</keyword>
<dbReference type="AlphaFoldDB" id="A0A1H2DY66"/>
<dbReference type="Pfam" id="PF08279">
    <property type="entry name" value="HTH_11"/>
    <property type="match status" value="1"/>
</dbReference>
<comment type="similarity">
    <text evidence="2">Belongs to the biotin--protein ligase family.</text>
</comment>
<dbReference type="STRING" id="364197.SAMN05216296_0169"/>
<proteinExistence type="inferred from homology"/>
<dbReference type="GO" id="GO:0006355">
    <property type="term" value="P:regulation of DNA-templated transcription"/>
    <property type="evidence" value="ECO:0007669"/>
    <property type="project" value="UniProtKB-UniRule"/>
</dbReference>
<keyword evidence="2" id="KW-0238">DNA-binding</keyword>
<feature type="DNA-binding region" description="H-T-H motif" evidence="2">
    <location>
        <begin position="30"/>
        <end position="49"/>
    </location>
</feature>
<feature type="binding site" evidence="2">
    <location>
        <position position="194"/>
    </location>
    <ligand>
        <name>biotin</name>
        <dbReference type="ChEBI" id="CHEBI:57586"/>
    </ligand>
</feature>
<dbReference type="InterPro" id="IPR013196">
    <property type="entry name" value="HTH_11"/>
</dbReference>
<dbReference type="PROSITE" id="PS51733">
    <property type="entry name" value="BPL_LPL_CATALYTIC"/>
    <property type="match status" value="1"/>
</dbReference>
<name>A0A1H2DY66_9PSED</name>
<dbReference type="EMBL" id="LT629785">
    <property type="protein sequence ID" value="SDT87823.1"/>
    <property type="molecule type" value="Genomic_DNA"/>
</dbReference>
<feature type="domain" description="BPL/LPL catalytic" evidence="3">
    <location>
        <begin position="75"/>
        <end position="265"/>
    </location>
</feature>
<dbReference type="EC" id="6.3.4.15" evidence="2"/>
<dbReference type="CDD" id="cd16442">
    <property type="entry name" value="BPL"/>
    <property type="match status" value="1"/>
</dbReference>
<gene>
    <name evidence="2" type="primary">birA</name>
    <name evidence="4" type="ORF">SAMN05216296_0169</name>
</gene>
<dbReference type="SUPFAM" id="SSF55681">
    <property type="entry name" value="Class II aaRS and biotin synthetases"/>
    <property type="match status" value="1"/>
</dbReference>
<dbReference type="PANTHER" id="PTHR12835:SF5">
    <property type="entry name" value="BIOTIN--PROTEIN LIGASE"/>
    <property type="match status" value="1"/>
</dbReference>
<evidence type="ECO:0000256" key="2">
    <source>
        <dbReference type="HAMAP-Rule" id="MF_00978"/>
    </source>
</evidence>
<organism evidence="4 5">
    <name type="scientific">Pseudomonas pohangensis</name>
    <dbReference type="NCBI Taxonomy" id="364197"/>
    <lineage>
        <taxon>Bacteria</taxon>
        <taxon>Pseudomonadati</taxon>
        <taxon>Pseudomonadota</taxon>
        <taxon>Gammaproteobacteria</taxon>
        <taxon>Pseudomonadales</taxon>
        <taxon>Pseudomonadaceae</taxon>
        <taxon>Pseudomonas</taxon>
    </lineage>
</organism>
<dbReference type="GO" id="GO:0004077">
    <property type="term" value="F:biotin--[biotin carboxyl-carrier protein] ligase activity"/>
    <property type="evidence" value="ECO:0007669"/>
    <property type="project" value="UniProtKB-UniRule"/>
</dbReference>
<feature type="binding site" evidence="2">
    <location>
        <begin position="127"/>
        <end position="129"/>
    </location>
    <ligand>
        <name>biotin</name>
        <dbReference type="ChEBI" id="CHEBI:57586"/>
    </ligand>
</feature>
<dbReference type="Gene3D" id="1.10.10.10">
    <property type="entry name" value="Winged helix-like DNA-binding domain superfamily/Winged helix DNA-binding domain"/>
    <property type="match status" value="1"/>
</dbReference>
<dbReference type="OrthoDB" id="9807064at2"/>
<dbReference type="InterPro" id="IPR045864">
    <property type="entry name" value="aa-tRNA-synth_II/BPL/LPL"/>
</dbReference>
<dbReference type="InterPro" id="IPR036388">
    <property type="entry name" value="WH-like_DNA-bd_sf"/>
</dbReference>
<accession>A0A1H2DY66</accession>
<dbReference type="Pfam" id="PF03099">
    <property type="entry name" value="BPL_LplA_LipB"/>
    <property type="match status" value="1"/>
</dbReference>
<comment type="catalytic activity">
    <reaction evidence="2">
        <text>biotin + L-lysyl-[protein] + ATP = N(6)-biotinyl-L-lysyl-[protein] + AMP + diphosphate + H(+)</text>
        <dbReference type="Rhea" id="RHEA:11756"/>
        <dbReference type="Rhea" id="RHEA-COMP:9752"/>
        <dbReference type="Rhea" id="RHEA-COMP:10505"/>
        <dbReference type="ChEBI" id="CHEBI:15378"/>
        <dbReference type="ChEBI" id="CHEBI:29969"/>
        <dbReference type="ChEBI" id="CHEBI:30616"/>
        <dbReference type="ChEBI" id="CHEBI:33019"/>
        <dbReference type="ChEBI" id="CHEBI:57586"/>
        <dbReference type="ChEBI" id="CHEBI:83144"/>
        <dbReference type="ChEBI" id="CHEBI:456215"/>
        <dbReference type="EC" id="6.3.4.15"/>
    </reaction>
</comment>
<dbReference type="HAMAP" id="MF_00978">
    <property type="entry name" value="Bifunct_BirA"/>
    <property type="match status" value="1"/>
</dbReference>
<dbReference type="InterPro" id="IPR004408">
    <property type="entry name" value="Biotin_CoA_COase_ligase"/>
</dbReference>
<dbReference type="SUPFAM" id="SSF46785">
    <property type="entry name" value="Winged helix' DNA-binding domain"/>
    <property type="match status" value="1"/>
</dbReference>
<dbReference type="InterPro" id="IPR004143">
    <property type="entry name" value="BPL_LPL_catalytic"/>
</dbReference>
<dbReference type="InterPro" id="IPR036390">
    <property type="entry name" value="WH_DNA-bd_sf"/>
</dbReference>
<keyword evidence="2" id="KW-0547">Nucleotide-binding</keyword>
<dbReference type="NCBIfam" id="NF008847">
    <property type="entry name" value="PRK11886.1-2"/>
    <property type="match status" value="1"/>
</dbReference>
<dbReference type="GO" id="GO:0005524">
    <property type="term" value="F:ATP binding"/>
    <property type="evidence" value="ECO:0007669"/>
    <property type="project" value="UniProtKB-UniRule"/>
</dbReference>
<comment type="function">
    <text evidence="2">Acts both as a biotin--[acetyl-CoA-carboxylase] ligase and a biotin-operon repressor. In the presence of ATP, BirA activates biotin to form the BirA-biotinyl-5'-adenylate (BirA-bio-5'-AMP or holoBirA) complex. HoloBirA can either transfer the biotinyl moiety to the biotin carboxyl carrier protein (BCCP) subunit of acetyl-CoA carboxylase, or bind to the biotin operator site and inhibit transcription of the operon.</text>
</comment>
<dbReference type="GO" id="GO:0005737">
    <property type="term" value="C:cytoplasm"/>
    <property type="evidence" value="ECO:0007669"/>
    <property type="project" value="TreeGrafter"/>
</dbReference>
<keyword evidence="2" id="KW-0067">ATP-binding</keyword>
<evidence type="ECO:0000313" key="4">
    <source>
        <dbReference type="EMBL" id="SDT87823.1"/>
    </source>
</evidence>
<keyword evidence="2" id="KW-0092">Biotin</keyword>
<sequence>MSDNAKGPDAPLLASLQLLKILQDGRFHSGEDLGRALGISRSAVWKKIKKINSQFGLLVHSVSGQGYRLAQEMISLAPQAQFIGRHSTWRIGMYDSLDSTNAEALRQLELGAIAPFAIVSEQQTAGRGRRGRVWVSPFGENLYFSLLIKNDRGVKGLEGLSLVIGLAVVSALRKVGVQSLGLKWPNDVLASGRKIAGVLLELSGDLADVCHVVIGVGINTNMLCSTEKIDQEWTSASIETGTLIDRNVLLSELQIQLDEHLAIHGESGFPAFVDEWNKNDLWRGKVVELSAGGRKISGVESGVDQTGALMLLIDGNFRVFSGGELSLRLQHDS</sequence>